<gene>
    <name evidence="1" type="ORF">LPLAT_LOCUS10623</name>
</gene>
<protein>
    <submittedName>
        <fullName evidence="1">Uncharacterized protein</fullName>
    </submittedName>
</protein>
<organism evidence="1 2">
    <name type="scientific">Lasius platythorax</name>
    <dbReference type="NCBI Taxonomy" id="488582"/>
    <lineage>
        <taxon>Eukaryota</taxon>
        <taxon>Metazoa</taxon>
        <taxon>Ecdysozoa</taxon>
        <taxon>Arthropoda</taxon>
        <taxon>Hexapoda</taxon>
        <taxon>Insecta</taxon>
        <taxon>Pterygota</taxon>
        <taxon>Neoptera</taxon>
        <taxon>Endopterygota</taxon>
        <taxon>Hymenoptera</taxon>
        <taxon>Apocrita</taxon>
        <taxon>Aculeata</taxon>
        <taxon>Formicoidea</taxon>
        <taxon>Formicidae</taxon>
        <taxon>Formicinae</taxon>
        <taxon>Lasius</taxon>
        <taxon>Lasius</taxon>
    </lineage>
</organism>
<proteinExistence type="predicted"/>
<accession>A0AAV2MZ66</accession>
<keyword evidence="2" id="KW-1185">Reference proteome</keyword>
<name>A0AAV2MZ66_9HYME</name>
<evidence type="ECO:0000313" key="2">
    <source>
        <dbReference type="Proteomes" id="UP001497644"/>
    </source>
</evidence>
<dbReference type="EMBL" id="CAXIPU020000872">
    <property type="protein sequence ID" value="CAL1672725.1"/>
    <property type="molecule type" value="Genomic_DNA"/>
</dbReference>
<comment type="caution">
    <text evidence="1">The sequence shown here is derived from an EMBL/GenBank/DDBJ whole genome shotgun (WGS) entry which is preliminary data.</text>
</comment>
<evidence type="ECO:0000313" key="1">
    <source>
        <dbReference type="EMBL" id="CAL1672725.1"/>
    </source>
</evidence>
<reference evidence="1" key="1">
    <citation type="submission" date="2024-04" db="EMBL/GenBank/DDBJ databases">
        <authorList>
            <consortium name="Molecular Ecology Group"/>
        </authorList>
    </citation>
    <scope>NUCLEOTIDE SEQUENCE</scope>
</reference>
<dbReference type="Proteomes" id="UP001497644">
    <property type="component" value="Unassembled WGS sequence"/>
</dbReference>
<sequence length="73" mass="7762">MNADYLLDGKVAPCSSAQPANLFSFFQKPRASTGAWKSAEHTFATGHALVLHRFSSALTSFEAADDTSPDGIT</sequence>
<dbReference type="AlphaFoldDB" id="A0AAV2MZ66"/>